<keyword evidence="5" id="KW-0560">Oxidoreductase</keyword>
<dbReference type="GO" id="GO:0046872">
    <property type="term" value="F:metal ion binding"/>
    <property type="evidence" value="ECO:0007669"/>
    <property type="project" value="UniProtKB-KW"/>
</dbReference>
<evidence type="ECO:0000256" key="1">
    <source>
        <dbReference type="ARBA" id="ARBA00001962"/>
    </source>
</evidence>
<comment type="cofactor">
    <cofactor evidence="1">
        <name>Fe cation</name>
        <dbReference type="ChEBI" id="CHEBI:24875"/>
    </cofactor>
</comment>
<dbReference type="GeneID" id="66995259"/>
<dbReference type="Pfam" id="PF05721">
    <property type="entry name" value="PhyH"/>
    <property type="match status" value="1"/>
</dbReference>
<keyword evidence="3" id="KW-0479">Metal-binding</keyword>
<dbReference type="GO" id="GO:0051213">
    <property type="term" value="F:dioxygenase activity"/>
    <property type="evidence" value="ECO:0007669"/>
    <property type="project" value="UniProtKB-KW"/>
</dbReference>
<keyword evidence="4" id="KW-0223">Dioxygenase</keyword>
<evidence type="ECO:0000313" key="7">
    <source>
        <dbReference type="EMBL" id="GIC91339.1"/>
    </source>
</evidence>
<evidence type="ECO:0000256" key="6">
    <source>
        <dbReference type="ARBA" id="ARBA00023004"/>
    </source>
</evidence>
<evidence type="ECO:0000256" key="5">
    <source>
        <dbReference type="ARBA" id="ARBA00023002"/>
    </source>
</evidence>
<proteinExistence type="inferred from homology"/>
<protein>
    <recommendedName>
        <fullName evidence="9">Phytanoyl-CoA dioxygenase</fullName>
    </recommendedName>
</protein>
<dbReference type="PANTHER" id="PTHR20883:SF19">
    <property type="entry name" value="MULTIFUNCTIONAL DIOXYGENASE AUSE"/>
    <property type="match status" value="1"/>
</dbReference>
<comment type="similarity">
    <text evidence="2">Belongs to the PhyH family.</text>
</comment>
<dbReference type="EMBL" id="BBXM02000006">
    <property type="protein sequence ID" value="GIC91339.1"/>
    <property type="molecule type" value="Genomic_DNA"/>
</dbReference>
<reference evidence="7" key="1">
    <citation type="journal article" date="2015" name="Genome Announc.">
        <title>Draft Genome Sequence of the Pathogenic Filamentous Fungus Aspergillus udagawae Strain IFM 46973T.</title>
        <authorList>
            <person name="Kusuya Y."/>
            <person name="Takahashi-Nakaguchi A."/>
            <person name="Takahashi H."/>
            <person name="Yaguchi T."/>
        </authorList>
    </citation>
    <scope>NUCLEOTIDE SEQUENCE</scope>
    <source>
        <strain evidence="7">IFM 46973</strain>
    </source>
</reference>
<evidence type="ECO:0008006" key="9">
    <source>
        <dbReference type="Google" id="ProtNLM"/>
    </source>
</evidence>
<dbReference type="InterPro" id="IPR008775">
    <property type="entry name" value="Phytyl_CoA_dOase-like"/>
</dbReference>
<accession>A0A8E0QXU9</accession>
<evidence type="ECO:0000256" key="3">
    <source>
        <dbReference type="ARBA" id="ARBA00022723"/>
    </source>
</evidence>
<dbReference type="Gene3D" id="2.60.120.620">
    <property type="entry name" value="q2cbj1_9rhob like domain"/>
    <property type="match status" value="1"/>
</dbReference>
<keyword evidence="6" id="KW-0408">Iron</keyword>
<gene>
    <name evidence="7" type="ORF">Aud_007782</name>
</gene>
<evidence type="ECO:0000256" key="2">
    <source>
        <dbReference type="ARBA" id="ARBA00005830"/>
    </source>
</evidence>
<dbReference type="PANTHER" id="PTHR20883">
    <property type="entry name" value="PHYTANOYL-COA DIOXYGENASE DOMAIN CONTAINING 1"/>
    <property type="match status" value="1"/>
</dbReference>
<dbReference type="Proteomes" id="UP000036893">
    <property type="component" value="Unassembled WGS sequence"/>
</dbReference>
<name>A0A8E0QXU9_9EURO</name>
<reference evidence="7" key="2">
    <citation type="submission" date="2021-01" db="EMBL/GenBank/DDBJ databases">
        <title>Pan-genome distribution and transcriptional activeness of fungal secondary metabolism genes in Aspergillus section Fumigati.</title>
        <authorList>
            <person name="Takahashi H."/>
            <person name="Umemura M."/>
            <person name="Ninomiya A."/>
            <person name="Kusuya Y."/>
            <person name="Urayama S."/>
            <person name="Shimizu M."/>
            <person name="Watanabe A."/>
            <person name="Kamei K."/>
            <person name="Yaguchi T."/>
            <person name="Hagiwara D."/>
        </authorList>
    </citation>
    <scope>NUCLEOTIDE SEQUENCE</scope>
    <source>
        <strain evidence="7">IFM 46973</strain>
    </source>
</reference>
<dbReference type="AlphaFoldDB" id="A0A8E0QXU9"/>
<comment type="caution">
    <text evidence="7">The sequence shown here is derived from an EMBL/GenBank/DDBJ whole genome shotgun (WGS) entry which is preliminary data.</text>
</comment>
<evidence type="ECO:0000256" key="4">
    <source>
        <dbReference type="ARBA" id="ARBA00022964"/>
    </source>
</evidence>
<sequence length="272" mass="30239">MARPTTVSKPSIRRVPAKAGADEIINILQEDGVVVIENFCAPGVIDRLNHELEPYLARDIDLPKNLAEFHGLHDICRKIYSERQLADYWLSMAAMLENSPGGYKQDLHRDQMLFPLCKALGETGPMVMINFFVALSDVTEENGGTRVIPGSHLWSDFSDNGEAGMTVPVEMKAGDAFLLGGKTVHAAGQNVSQNSLRRLIIFGFQPSYLTPFESFLGIPRNIVDGMTPLAQKMVGWGSPTVEGLTFWTMDSKDIGLYRDREGEELQHMLRDQ</sequence>
<organism evidence="7 8">
    <name type="scientific">Aspergillus udagawae</name>
    <dbReference type="NCBI Taxonomy" id="91492"/>
    <lineage>
        <taxon>Eukaryota</taxon>
        <taxon>Fungi</taxon>
        <taxon>Dikarya</taxon>
        <taxon>Ascomycota</taxon>
        <taxon>Pezizomycotina</taxon>
        <taxon>Eurotiomycetes</taxon>
        <taxon>Eurotiomycetidae</taxon>
        <taxon>Eurotiales</taxon>
        <taxon>Aspergillaceae</taxon>
        <taxon>Aspergillus</taxon>
        <taxon>Aspergillus subgen. Fumigati</taxon>
    </lineage>
</organism>
<dbReference type="SUPFAM" id="SSF51197">
    <property type="entry name" value="Clavaminate synthase-like"/>
    <property type="match status" value="1"/>
</dbReference>
<evidence type="ECO:0000313" key="8">
    <source>
        <dbReference type="Proteomes" id="UP000036893"/>
    </source>
</evidence>
<dbReference type="RefSeq" id="XP_043148605.1">
    <property type="nucleotide sequence ID" value="XM_043292670.1"/>
</dbReference>